<dbReference type="PROSITE" id="PS50110">
    <property type="entry name" value="RESPONSE_REGULATORY"/>
    <property type="match status" value="1"/>
</dbReference>
<dbReference type="InterPro" id="IPR011006">
    <property type="entry name" value="CheY-like_superfamily"/>
</dbReference>
<dbReference type="RefSeq" id="WP_188379750.1">
    <property type="nucleotide sequence ID" value="NZ_BMDI01000001.1"/>
</dbReference>
<dbReference type="SUPFAM" id="SSF52172">
    <property type="entry name" value="CheY-like"/>
    <property type="match status" value="1"/>
</dbReference>
<keyword evidence="4" id="KW-1185">Reference proteome</keyword>
<dbReference type="Gene3D" id="1.25.40.10">
    <property type="entry name" value="Tetratricopeptide repeat domain"/>
    <property type="match status" value="2"/>
</dbReference>
<accession>A0A8J3ATW5</accession>
<reference evidence="4" key="1">
    <citation type="journal article" date="2019" name="Int. J. Syst. Evol. Microbiol.">
        <title>The Global Catalogue of Microorganisms (GCM) 10K type strain sequencing project: providing services to taxonomists for standard genome sequencing and annotation.</title>
        <authorList>
            <consortium name="The Broad Institute Genomics Platform"/>
            <consortium name="The Broad Institute Genome Sequencing Center for Infectious Disease"/>
            <person name="Wu L."/>
            <person name="Ma J."/>
        </authorList>
    </citation>
    <scope>NUCLEOTIDE SEQUENCE [LARGE SCALE GENOMIC DNA]</scope>
    <source>
        <strain evidence="4">CCM 2767</strain>
    </source>
</reference>
<comment type="caution">
    <text evidence="3">The sequence shown here is derived from an EMBL/GenBank/DDBJ whole genome shotgun (WGS) entry which is preliminary data.</text>
</comment>
<evidence type="ECO:0000313" key="3">
    <source>
        <dbReference type="EMBL" id="GGI16757.1"/>
    </source>
</evidence>
<dbReference type="SMART" id="SM00448">
    <property type="entry name" value="REC"/>
    <property type="match status" value="1"/>
</dbReference>
<dbReference type="PANTHER" id="PTHR43228">
    <property type="entry name" value="TWO-COMPONENT RESPONSE REGULATOR"/>
    <property type="match status" value="1"/>
</dbReference>
<sequence length="542" mass="59226">MATILNSRLAKLRAIVIDDMRSMRENIRGQLGQLGIDQVDQAATPDDALKLILSKRYDVIVCDYNLNKQTNGQQLLEYLRSQGILPPTAMFFMVTAESSYGSVASAAEFQPDAYLVKPLTGGRIADRIERLLDKQQALNPITERLRKKDKTGAVAECETVQKQHPKWIVDILRIKGSTLLELGQVEEARAVYEQALAMRHDLVWAQLGIARCDQLSGKPAAAHALIEQILSKNTQFIAAYDLLAQLTEAEGKDQQALDALKKSYDVIPSARRSRLVGDAAYRTGDLLQARNAFAQAISHTQGSLTAQASDALSLAQIHVDLHEAAKALEVLNVAVSTHQDDPHFAAGQAAIAAQAFAQLNDLRSAQAAFESAKALNGDARPDQQTLTLAKAAFAAGLLEEGVRIMSKAIKADHENVRLVTSARKVLSDTGNAALIQSVVEDAISESALIVDQATQLMRDGQFDASLAKLEEAMNATPENTGILLAAAQLHLLWMSQKGLDRDYVVRVNGYLAKLDTLMPNNERVAKMYRFLRETLVKASREV</sequence>
<keyword evidence="1" id="KW-0597">Phosphoprotein</keyword>
<dbReference type="InterPro" id="IPR019734">
    <property type="entry name" value="TPR_rpt"/>
</dbReference>
<dbReference type="InterPro" id="IPR011990">
    <property type="entry name" value="TPR-like_helical_dom_sf"/>
</dbReference>
<dbReference type="Gene3D" id="3.40.50.2300">
    <property type="match status" value="1"/>
</dbReference>
<evidence type="ECO:0000259" key="2">
    <source>
        <dbReference type="PROSITE" id="PS50110"/>
    </source>
</evidence>
<dbReference type="InterPro" id="IPR001789">
    <property type="entry name" value="Sig_transdc_resp-reg_receiver"/>
</dbReference>
<dbReference type="SUPFAM" id="SSF48452">
    <property type="entry name" value="TPR-like"/>
    <property type="match status" value="2"/>
</dbReference>
<evidence type="ECO:0000313" key="4">
    <source>
        <dbReference type="Proteomes" id="UP000642180"/>
    </source>
</evidence>
<organism evidence="3 4">
    <name type="scientific">Oxalicibacterium faecigallinarum</name>
    <dbReference type="NCBI Taxonomy" id="573741"/>
    <lineage>
        <taxon>Bacteria</taxon>
        <taxon>Pseudomonadati</taxon>
        <taxon>Pseudomonadota</taxon>
        <taxon>Betaproteobacteria</taxon>
        <taxon>Burkholderiales</taxon>
        <taxon>Oxalobacteraceae</taxon>
        <taxon>Oxalicibacterium</taxon>
    </lineage>
</organism>
<protein>
    <submittedName>
        <fullName evidence="3">Response regulator</fullName>
    </submittedName>
</protein>
<dbReference type="InterPro" id="IPR052048">
    <property type="entry name" value="ST_Response_Regulator"/>
</dbReference>
<dbReference type="SMART" id="SM00028">
    <property type="entry name" value="TPR"/>
    <property type="match status" value="3"/>
</dbReference>
<evidence type="ECO:0000256" key="1">
    <source>
        <dbReference type="PROSITE-ProRule" id="PRU00169"/>
    </source>
</evidence>
<dbReference type="AlphaFoldDB" id="A0A8J3ATW5"/>
<feature type="domain" description="Response regulatory" evidence="2">
    <location>
        <begin position="13"/>
        <end position="132"/>
    </location>
</feature>
<dbReference type="GO" id="GO:0000160">
    <property type="term" value="P:phosphorelay signal transduction system"/>
    <property type="evidence" value="ECO:0007669"/>
    <property type="project" value="InterPro"/>
</dbReference>
<name>A0A8J3ATW5_9BURK</name>
<gene>
    <name evidence="3" type="ORF">GCM10008066_05560</name>
</gene>
<dbReference type="Proteomes" id="UP000642180">
    <property type="component" value="Unassembled WGS sequence"/>
</dbReference>
<proteinExistence type="predicted"/>
<dbReference type="Pfam" id="PF00072">
    <property type="entry name" value="Response_reg"/>
    <property type="match status" value="1"/>
</dbReference>
<dbReference type="PANTHER" id="PTHR43228:SF1">
    <property type="entry name" value="TWO-COMPONENT RESPONSE REGULATOR ARR22"/>
    <property type="match status" value="1"/>
</dbReference>
<dbReference type="Pfam" id="PF14559">
    <property type="entry name" value="TPR_19"/>
    <property type="match status" value="1"/>
</dbReference>
<dbReference type="EMBL" id="BMDI01000001">
    <property type="protein sequence ID" value="GGI16757.1"/>
    <property type="molecule type" value="Genomic_DNA"/>
</dbReference>
<feature type="modified residue" description="4-aspartylphosphate" evidence="1">
    <location>
        <position position="63"/>
    </location>
</feature>